<name>A0A423UEE1_9BIFI</name>
<gene>
    <name evidence="2" type="ORF">BMONG18_0677</name>
</gene>
<dbReference type="Proteomes" id="UP000285266">
    <property type="component" value="Unassembled WGS sequence"/>
</dbReference>
<proteinExistence type="predicted"/>
<evidence type="ECO:0000256" key="1">
    <source>
        <dbReference type="SAM" id="MobiDB-lite"/>
    </source>
</evidence>
<protein>
    <submittedName>
        <fullName evidence="2">Uncharacterized protein</fullName>
    </submittedName>
</protein>
<evidence type="ECO:0000313" key="2">
    <source>
        <dbReference type="EMBL" id="ROT87067.1"/>
    </source>
</evidence>
<dbReference type="AlphaFoldDB" id="A0A423UEE1"/>
<dbReference type="EMBL" id="QRAJ01000003">
    <property type="protein sequence ID" value="ROT87067.1"/>
    <property type="molecule type" value="Genomic_DNA"/>
</dbReference>
<evidence type="ECO:0000313" key="3">
    <source>
        <dbReference type="Proteomes" id="UP000285266"/>
    </source>
</evidence>
<feature type="region of interest" description="Disordered" evidence="1">
    <location>
        <begin position="22"/>
        <end position="56"/>
    </location>
</feature>
<sequence>MTRTLHVFSPLAWIGEVFGEELETEPDTGAPNRACVSNDTDTTGGDGCHTPTATSEAIDRRPRAHGGSRDWRVVVHHTWNLAGDNALTGGDANGDGDGPSAAGRIGEHDALWIAPDLIVRCNAVRMRNGLAPWRFMAPARQWMANLPTELSGRSIVVTQVDELRCWRRFPGALGERPWSQLCDGRVSGFNAARRDITELHHALSAAPGDSTIMVSGHLAGISEEWNVTMRRGRAVASCGYCLHLPPDSHRIVTVFDESAKALFHARYRARAEHLAERAAAAAGPISASLLIAFRTPSDPGAILEAEPVWCATPYPVGAHDMAAVIDTIAETRIIGGTALAARKAAGAADDAVDHGAEHEFRADPWMARRWAVEPWATGHHQ</sequence>
<accession>A0A423UEE1</accession>
<reference evidence="2 3" key="1">
    <citation type="submission" date="2018-07" db="EMBL/GenBank/DDBJ databases">
        <title>The role of parmesan cheese in vectoring bovine microbiota.</title>
        <authorList>
            <person name="Lugli G.A."/>
            <person name="Milani C."/>
        </authorList>
    </citation>
    <scope>NUCLEOTIDE SEQUENCE [LARGE SCALE GENOMIC DNA]</scope>
    <source>
        <strain evidence="2 3">BMONG18</strain>
    </source>
</reference>
<comment type="caution">
    <text evidence="2">The sequence shown here is derived from an EMBL/GenBank/DDBJ whole genome shotgun (WGS) entry which is preliminary data.</text>
</comment>
<dbReference type="RefSeq" id="WP_123644698.1">
    <property type="nucleotide sequence ID" value="NZ_QRAJ01000003.1"/>
</dbReference>
<organism evidence="2 3">
    <name type="scientific">Bifidobacterium mongoliense</name>
    <dbReference type="NCBI Taxonomy" id="518643"/>
    <lineage>
        <taxon>Bacteria</taxon>
        <taxon>Bacillati</taxon>
        <taxon>Actinomycetota</taxon>
        <taxon>Actinomycetes</taxon>
        <taxon>Bifidobacteriales</taxon>
        <taxon>Bifidobacteriaceae</taxon>
        <taxon>Bifidobacterium</taxon>
    </lineage>
</organism>